<keyword evidence="3" id="KW-0804">Transcription</keyword>
<dbReference type="Proteomes" id="UP000220828">
    <property type="component" value="Unassembled WGS sequence"/>
</dbReference>
<dbReference type="InterPro" id="IPR018060">
    <property type="entry name" value="HTH_AraC"/>
</dbReference>
<keyword evidence="1" id="KW-0805">Transcription regulation</keyword>
<evidence type="ECO:0000313" key="5">
    <source>
        <dbReference type="EMBL" id="PDS24445.1"/>
    </source>
</evidence>
<evidence type="ECO:0000256" key="1">
    <source>
        <dbReference type="ARBA" id="ARBA00023015"/>
    </source>
</evidence>
<dbReference type="SMART" id="SM00342">
    <property type="entry name" value="HTH_ARAC"/>
    <property type="match status" value="1"/>
</dbReference>
<gene>
    <name evidence="5" type="ORF">B0A77_07890</name>
</gene>
<evidence type="ECO:0000313" key="6">
    <source>
        <dbReference type="Proteomes" id="UP000220828"/>
    </source>
</evidence>
<name>A0A2H3KBJ4_9FLAO</name>
<dbReference type="GO" id="GO:0043565">
    <property type="term" value="F:sequence-specific DNA binding"/>
    <property type="evidence" value="ECO:0007669"/>
    <property type="project" value="InterPro"/>
</dbReference>
<dbReference type="InterPro" id="IPR009057">
    <property type="entry name" value="Homeodomain-like_sf"/>
</dbReference>
<dbReference type="Gene3D" id="1.10.10.60">
    <property type="entry name" value="Homeodomain-like"/>
    <property type="match status" value="1"/>
</dbReference>
<dbReference type="GO" id="GO:0003700">
    <property type="term" value="F:DNA-binding transcription factor activity"/>
    <property type="evidence" value="ECO:0007669"/>
    <property type="project" value="InterPro"/>
</dbReference>
<dbReference type="PROSITE" id="PS01124">
    <property type="entry name" value="HTH_ARAC_FAMILY_2"/>
    <property type="match status" value="1"/>
</dbReference>
<dbReference type="PANTHER" id="PTHR43280:SF32">
    <property type="entry name" value="TRANSCRIPTIONAL REGULATORY PROTEIN"/>
    <property type="match status" value="1"/>
</dbReference>
<dbReference type="RefSeq" id="WP_097554094.1">
    <property type="nucleotide sequence ID" value="NZ_PCMW01000042.1"/>
</dbReference>
<dbReference type="Pfam" id="PF12833">
    <property type="entry name" value="HTH_18"/>
    <property type="match status" value="1"/>
</dbReference>
<comment type="caution">
    <text evidence="5">The sequence shown here is derived from an EMBL/GenBank/DDBJ whole genome shotgun (WGS) entry which is preliminary data.</text>
</comment>
<accession>A0A2H3KBJ4</accession>
<dbReference type="PANTHER" id="PTHR43280">
    <property type="entry name" value="ARAC-FAMILY TRANSCRIPTIONAL REGULATOR"/>
    <property type="match status" value="1"/>
</dbReference>
<reference evidence="5 6" key="1">
    <citation type="submission" date="2017-09" db="EMBL/GenBank/DDBJ databases">
        <title>Whole genomes of Flavobacteriaceae.</title>
        <authorList>
            <person name="Stine C."/>
            <person name="Li C."/>
            <person name="Tadesse D."/>
        </authorList>
    </citation>
    <scope>NUCLEOTIDE SEQUENCE [LARGE SCALE GENOMIC DNA]</scope>
    <source>
        <strain evidence="5 6">ATCC 35036</strain>
    </source>
</reference>
<protein>
    <recommendedName>
        <fullName evidence="4">HTH araC/xylS-type domain-containing protein</fullName>
    </recommendedName>
</protein>
<keyword evidence="2" id="KW-0238">DNA-binding</keyword>
<evidence type="ECO:0000256" key="3">
    <source>
        <dbReference type="ARBA" id="ARBA00023163"/>
    </source>
</evidence>
<feature type="domain" description="HTH araC/xylS-type" evidence="4">
    <location>
        <begin position="177"/>
        <end position="275"/>
    </location>
</feature>
<dbReference type="EMBL" id="PCMW01000042">
    <property type="protein sequence ID" value="PDS24445.1"/>
    <property type="molecule type" value="Genomic_DNA"/>
</dbReference>
<evidence type="ECO:0000259" key="4">
    <source>
        <dbReference type="PROSITE" id="PS01124"/>
    </source>
</evidence>
<proteinExistence type="predicted"/>
<organism evidence="5 6">
    <name type="scientific">Flavobacterium branchiophilum</name>
    <dbReference type="NCBI Taxonomy" id="55197"/>
    <lineage>
        <taxon>Bacteria</taxon>
        <taxon>Pseudomonadati</taxon>
        <taxon>Bacteroidota</taxon>
        <taxon>Flavobacteriia</taxon>
        <taxon>Flavobacteriales</taxon>
        <taxon>Flavobacteriaceae</taxon>
        <taxon>Flavobacterium</taxon>
    </lineage>
</organism>
<sequence length="286" mass="33357">MYLYNSKKLPVFSIFHFEDISFWKNIKKSNFYSIIFTESGIGNICIDCQKRHIHHKTAVFLYPYQKVSWDFETDKIIKGIIIQFHPDFFCIDIHAKEIGCQGLLFNNPYYNTICTLESVDFIQIKGIIAQMLQEMEQPNVASIEMVSSLLKIILIHAVRLKLKSQTIEQINKPAIANDIEIVISQNYLLHHDLNFYASVLNISKSTLNRKCNQIFGRSFQKILIDKIIIESKKKLYLSNDSIKKISLEMGFEDPLYFSRFFKNNTTVSPLEFRKNIKGTFLETLSI</sequence>
<dbReference type="OrthoDB" id="2666928at2"/>
<evidence type="ECO:0000256" key="2">
    <source>
        <dbReference type="ARBA" id="ARBA00023125"/>
    </source>
</evidence>
<dbReference type="SUPFAM" id="SSF46689">
    <property type="entry name" value="Homeodomain-like"/>
    <property type="match status" value="1"/>
</dbReference>
<dbReference type="AlphaFoldDB" id="A0A2H3KBJ4"/>